<sequence>MVQLIPITTPTRVLEDRTHTVYAISDVPYSQQIVTSSEDRLVRLWDLNTGEVLKKMEGHTGEVMGLAVSRDGQMIATGDENGELIAWQTKGGEPLTKLKVHGSAVRSLDFSPDNAFIVTASWAPNDQTVRFWNTKTWTQYPVSYDCGATVRCVRYARSGVYMLAVATDQDIQIYIGEKLQKKLNGHSHGTLSLAWSPDRTRLFSGGDDHDPSIREWDTSSWTQVGVPWTGHTYKVNSIAVNSLGTHAVSASSDNSVRLWQLSDKQTVATFQHTSSVIYAAFSADGTHILSGGYDKKVTDWIAPEGILPAYAFKEKVLEPALKRRLASKAIGSDSETESSDSESLQEVLTTEIFDSKPLQAISTTESFNYKSPQGVLTAGSPDSRSLQAVSTTVNFDYNSPHAVSTTEILDSKPLQAISTTESFNYKFPQAVLTAGSPDSKSLQAFSTTANFDYNSPHAISTTGSVDFKSSQPVSTTESSNYKRLHLVSTSGSFDSNSLQATLNTTTFDSKPLQAALATTTFASRSRQSPLTVQSVSNEQFVSKAEQFVTKSKQYVSKTLVTTDELLAITKTIRIASITGDLVTAEKVLTQEITADAKNFASYANRSFVMARKHNWENAFKDANKSLAIRTSLAGYIARGIALCGKQLLEDARTAFDLGFTFTQGNVDATVFLYLIKAIAIFNANRHEEAVVRVDQLSTDPSADPFVCGVVVASLRLQLGTSAFNSARHGEAVEHFTAAVKASTFLAKSAAPAACEAFTVLFGWDIEALWEASNKKLILALLKAGRLGEAFESYRFAMNESNEATKTGLHSWILTISL</sequence>
<dbReference type="InterPro" id="IPR001680">
    <property type="entry name" value="WD40_rpt"/>
</dbReference>
<evidence type="ECO:0000256" key="2">
    <source>
        <dbReference type="ARBA" id="ARBA00022737"/>
    </source>
</evidence>
<comment type="caution">
    <text evidence="4">The sequence shown here is derived from an EMBL/GenBank/DDBJ whole genome shotgun (WGS) entry which is preliminary data.</text>
</comment>
<dbReference type="EMBL" id="JABBWE010000025">
    <property type="protein sequence ID" value="KAG1794543.1"/>
    <property type="molecule type" value="Genomic_DNA"/>
</dbReference>
<dbReference type="Gene3D" id="2.130.10.10">
    <property type="entry name" value="YVTN repeat-like/Quinoprotein amine dehydrogenase"/>
    <property type="match status" value="2"/>
</dbReference>
<dbReference type="PANTHER" id="PTHR19848:SF8">
    <property type="entry name" value="F-BOX AND WD REPEAT DOMAIN CONTAINING 7"/>
    <property type="match status" value="1"/>
</dbReference>
<dbReference type="PROSITE" id="PS50082">
    <property type="entry name" value="WD_REPEATS_2"/>
    <property type="match status" value="5"/>
</dbReference>
<dbReference type="PANTHER" id="PTHR19848">
    <property type="entry name" value="WD40 REPEAT PROTEIN"/>
    <property type="match status" value="1"/>
</dbReference>
<feature type="repeat" description="WD" evidence="3">
    <location>
        <begin position="14"/>
        <end position="55"/>
    </location>
</feature>
<feature type="repeat" description="WD" evidence="3">
    <location>
        <begin position="269"/>
        <end position="300"/>
    </location>
</feature>
<dbReference type="Pfam" id="PF00400">
    <property type="entry name" value="WD40"/>
    <property type="match status" value="6"/>
</dbReference>
<gene>
    <name evidence="4" type="ORF">HD556DRAFT_1442732</name>
</gene>
<evidence type="ECO:0000256" key="3">
    <source>
        <dbReference type="PROSITE-ProRule" id="PRU00221"/>
    </source>
</evidence>
<feature type="repeat" description="WD" evidence="3">
    <location>
        <begin position="228"/>
        <end position="269"/>
    </location>
</feature>
<dbReference type="AlphaFoldDB" id="A0A9P7AQN9"/>
<keyword evidence="2" id="KW-0677">Repeat</keyword>
<dbReference type="SUPFAM" id="SSF48452">
    <property type="entry name" value="TPR-like"/>
    <property type="match status" value="1"/>
</dbReference>
<dbReference type="SUPFAM" id="SSF50978">
    <property type="entry name" value="WD40 repeat-like"/>
    <property type="match status" value="1"/>
</dbReference>
<dbReference type="InterPro" id="IPR019775">
    <property type="entry name" value="WD40_repeat_CS"/>
</dbReference>
<evidence type="ECO:0000313" key="4">
    <source>
        <dbReference type="EMBL" id="KAG1794543.1"/>
    </source>
</evidence>
<organism evidence="4 5">
    <name type="scientific">Suillus plorans</name>
    <dbReference type="NCBI Taxonomy" id="116603"/>
    <lineage>
        <taxon>Eukaryota</taxon>
        <taxon>Fungi</taxon>
        <taxon>Dikarya</taxon>
        <taxon>Basidiomycota</taxon>
        <taxon>Agaricomycotina</taxon>
        <taxon>Agaricomycetes</taxon>
        <taxon>Agaricomycetidae</taxon>
        <taxon>Boletales</taxon>
        <taxon>Suillineae</taxon>
        <taxon>Suillaceae</taxon>
        <taxon>Suillus</taxon>
    </lineage>
</organism>
<accession>A0A9P7AQN9</accession>
<keyword evidence="5" id="KW-1185">Reference proteome</keyword>
<proteinExistence type="predicted"/>
<protein>
    <submittedName>
        <fullName evidence="4">WD40-repeat-containing domain protein</fullName>
    </submittedName>
</protein>
<feature type="repeat" description="WD" evidence="3">
    <location>
        <begin position="183"/>
        <end position="208"/>
    </location>
</feature>
<dbReference type="SMART" id="SM00320">
    <property type="entry name" value="WD40"/>
    <property type="match status" value="6"/>
</dbReference>
<dbReference type="RefSeq" id="XP_041160654.1">
    <property type="nucleotide sequence ID" value="XM_041306504.1"/>
</dbReference>
<dbReference type="InterPro" id="IPR011990">
    <property type="entry name" value="TPR-like_helical_dom_sf"/>
</dbReference>
<dbReference type="PROSITE" id="PS00678">
    <property type="entry name" value="WD_REPEATS_1"/>
    <property type="match status" value="1"/>
</dbReference>
<dbReference type="PROSITE" id="PS50294">
    <property type="entry name" value="WD_REPEATS_REGION"/>
    <property type="match status" value="3"/>
</dbReference>
<dbReference type="InterPro" id="IPR015943">
    <property type="entry name" value="WD40/YVTN_repeat-like_dom_sf"/>
</dbReference>
<feature type="repeat" description="WD" evidence="3">
    <location>
        <begin position="56"/>
        <end position="97"/>
    </location>
</feature>
<dbReference type="Proteomes" id="UP000719766">
    <property type="component" value="Unassembled WGS sequence"/>
</dbReference>
<evidence type="ECO:0000256" key="1">
    <source>
        <dbReference type="ARBA" id="ARBA00022574"/>
    </source>
</evidence>
<dbReference type="GeneID" id="64600268"/>
<evidence type="ECO:0000313" key="5">
    <source>
        <dbReference type="Proteomes" id="UP000719766"/>
    </source>
</evidence>
<dbReference type="Gene3D" id="1.25.40.10">
    <property type="entry name" value="Tetratricopeptide repeat domain"/>
    <property type="match status" value="1"/>
</dbReference>
<dbReference type="InterPro" id="IPR036322">
    <property type="entry name" value="WD40_repeat_dom_sf"/>
</dbReference>
<dbReference type="CDD" id="cd00200">
    <property type="entry name" value="WD40"/>
    <property type="match status" value="1"/>
</dbReference>
<dbReference type="OrthoDB" id="10251741at2759"/>
<reference evidence="4" key="1">
    <citation type="journal article" date="2020" name="New Phytol.">
        <title>Comparative genomics reveals dynamic genome evolution in host specialist ectomycorrhizal fungi.</title>
        <authorList>
            <person name="Lofgren L.A."/>
            <person name="Nguyen N.H."/>
            <person name="Vilgalys R."/>
            <person name="Ruytinx J."/>
            <person name="Liao H.L."/>
            <person name="Branco S."/>
            <person name="Kuo A."/>
            <person name="LaButti K."/>
            <person name="Lipzen A."/>
            <person name="Andreopoulos W."/>
            <person name="Pangilinan J."/>
            <person name="Riley R."/>
            <person name="Hundley H."/>
            <person name="Na H."/>
            <person name="Barry K."/>
            <person name="Grigoriev I.V."/>
            <person name="Stajich J.E."/>
            <person name="Kennedy P.G."/>
        </authorList>
    </citation>
    <scope>NUCLEOTIDE SEQUENCE</scope>
    <source>
        <strain evidence="4">S12</strain>
    </source>
</reference>
<name>A0A9P7AQN9_9AGAM</name>
<keyword evidence="1 3" id="KW-0853">WD repeat</keyword>